<reference evidence="2 3" key="1">
    <citation type="submission" date="2018-03" db="EMBL/GenBank/DDBJ databases">
        <title>Cereibacter changlensis.</title>
        <authorList>
            <person name="Meyer T.E."/>
            <person name="Miller S."/>
            <person name="Lodha T."/>
            <person name="Gandham S."/>
            <person name="Chintalapati S."/>
            <person name="Chintalapati V.R."/>
        </authorList>
    </citation>
    <scope>NUCLEOTIDE SEQUENCE [LARGE SCALE GENOMIC DNA]</scope>
    <source>
        <strain evidence="2 3">JA139</strain>
    </source>
</reference>
<accession>A0A2T4JTN0</accession>
<dbReference type="InterPro" id="IPR000600">
    <property type="entry name" value="ROK"/>
</dbReference>
<protein>
    <submittedName>
        <fullName evidence="2">ROK family transcriptional regulator</fullName>
    </submittedName>
</protein>
<dbReference type="Proteomes" id="UP000241010">
    <property type="component" value="Unassembled WGS sequence"/>
</dbReference>
<keyword evidence="3" id="KW-1185">Reference proteome</keyword>
<dbReference type="PANTHER" id="PTHR18964:SF149">
    <property type="entry name" value="BIFUNCTIONAL UDP-N-ACETYLGLUCOSAMINE 2-EPIMERASE_N-ACETYLMANNOSAMINE KINASE"/>
    <property type="match status" value="1"/>
</dbReference>
<dbReference type="RefSeq" id="WP_107664397.1">
    <property type="nucleotide sequence ID" value="NZ_PZKG01000059.1"/>
</dbReference>
<comment type="similarity">
    <text evidence="1">Belongs to the ROK (NagC/XylR) family.</text>
</comment>
<evidence type="ECO:0000313" key="3">
    <source>
        <dbReference type="Proteomes" id="UP000241010"/>
    </source>
</evidence>
<dbReference type="Pfam" id="PF00480">
    <property type="entry name" value="ROK"/>
    <property type="match status" value="1"/>
</dbReference>
<comment type="caution">
    <text evidence="2">The sequence shown here is derived from an EMBL/GenBank/DDBJ whole genome shotgun (WGS) entry which is preliminary data.</text>
</comment>
<name>A0A2T4JTN0_9RHOB</name>
<dbReference type="AlphaFoldDB" id="A0A2T4JTN0"/>
<evidence type="ECO:0000256" key="1">
    <source>
        <dbReference type="ARBA" id="ARBA00006479"/>
    </source>
</evidence>
<dbReference type="EMBL" id="PZKG01000059">
    <property type="protein sequence ID" value="PTE21236.1"/>
    <property type="molecule type" value="Genomic_DNA"/>
</dbReference>
<sequence length="354" mass="35852">MQDFHSETLSGPARAALVGALRSGAAIPDLQAQELAAAGWRLTEGALAADAGLLFGVDVGGTKTQSVLTDLAGRVLAETKEPTVSAGGDAVLGQIRAQRDRLLAELGLPLPLLAAGIGLPGAVHPATGVIHRMPNVAGLAGRDLRALLAEDLGLPVAIENDANLAALGEGWLGHGRGHETFVFVAMGTGIGMGSLVNGALLRGAQGAAGEIAALPIGADPFDPATFAEGALETAISSRALLADYLRRGGTGGGSLRELFLAEAPDPAFEATLERLAILLAQALLATVSVLDPSLVILGGSIGSRPEVLERTRHHLSRCLPEPPECRISSLGNRAGVIGAARAAQGALIDRLSAG</sequence>
<dbReference type="SUPFAM" id="SSF53067">
    <property type="entry name" value="Actin-like ATPase domain"/>
    <property type="match status" value="1"/>
</dbReference>
<gene>
    <name evidence="2" type="ORF">C5F48_13325</name>
</gene>
<proteinExistence type="inferred from homology"/>
<dbReference type="OrthoDB" id="37575at2"/>
<evidence type="ECO:0000313" key="2">
    <source>
        <dbReference type="EMBL" id="PTE21236.1"/>
    </source>
</evidence>
<organism evidence="2 3">
    <name type="scientific">Cereibacter changlensis JA139</name>
    <dbReference type="NCBI Taxonomy" id="1188249"/>
    <lineage>
        <taxon>Bacteria</taxon>
        <taxon>Pseudomonadati</taxon>
        <taxon>Pseudomonadota</taxon>
        <taxon>Alphaproteobacteria</taxon>
        <taxon>Rhodobacterales</taxon>
        <taxon>Paracoccaceae</taxon>
        <taxon>Cereibacter</taxon>
    </lineage>
</organism>
<dbReference type="PANTHER" id="PTHR18964">
    <property type="entry name" value="ROK (REPRESSOR, ORF, KINASE) FAMILY"/>
    <property type="match status" value="1"/>
</dbReference>
<dbReference type="Gene3D" id="3.30.420.40">
    <property type="match status" value="2"/>
</dbReference>
<dbReference type="InterPro" id="IPR043129">
    <property type="entry name" value="ATPase_NBD"/>
</dbReference>